<dbReference type="InterPro" id="IPR005334">
    <property type="entry name" value="Tctex-1-like"/>
</dbReference>
<dbReference type="GO" id="GO:0045505">
    <property type="term" value="F:dynein intermediate chain binding"/>
    <property type="evidence" value="ECO:0007669"/>
    <property type="project" value="TreeGrafter"/>
</dbReference>
<evidence type="ECO:0000313" key="4">
    <source>
        <dbReference type="Proteomes" id="UP000812440"/>
    </source>
</evidence>
<keyword evidence="4" id="KW-1185">Reference proteome</keyword>
<dbReference type="PANTHER" id="PTHR21255:SF7">
    <property type="entry name" value="DYNEIN LIGHT CHAIN TCTEX-TYPE PROTEIN 2B"/>
    <property type="match status" value="1"/>
</dbReference>
<feature type="compositionally biased region" description="Basic and acidic residues" evidence="2">
    <location>
        <begin position="24"/>
        <end position="35"/>
    </location>
</feature>
<dbReference type="PANTHER" id="PTHR21255">
    <property type="entry name" value="T-COMPLEX-ASSOCIATED-TESTIS-EXPRESSED 1/ DYNEIN LIGHT CHAIN"/>
    <property type="match status" value="1"/>
</dbReference>
<dbReference type="GO" id="GO:0005737">
    <property type="term" value="C:cytoplasm"/>
    <property type="evidence" value="ECO:0007669"/>
    <property type="project" value="TreeGrafter"/>
</dbReference>
<dbReference type="GO" id="GO:0007018">
    <property type="term" value="P:microtubule-based movement"/>
    <property type="evidence" value="ECO:0007669"/>
    <property type="project" value="TreeGrafter"/>
</dbReference>
<evidence type="ECO:0000313" key="3">
    <source>
        <dbReference type="EMBL" id="KAG8436618.1"/>
    </source>
</evidence>
<dbReference type="Pfam" id="PF03645">
    <property type="entry name" value="Tctex-1"/>
    <property type="match status" value="1"/>
</dbReference>
<sequence>MEIGHNSEDRQWNNTKPKSCQQRSRSEEGRGHPETPRNPPGSHQAHRSFMGGRKVPQDSDKPRSRQWTGAGKPQTRESGLDLQQIKMFSAEEVSKVIKSVLEKELLNAEYEATGSNQRAMELAQLVKESVRLLGYERYKIVCYIVLGPVSQTALYCCSRSVWSPNSDTYAEYVFQNQSLFAVCVVYGGYYE</sequence>
<evidence type="ECO:0000256" key="1">
    <source>
        <dbReference type="ARBA" id="ARBA00005361"/>
    </source>
</evidence>
<protein>
    <submittedName>
        <fullName evidence="3">Uncharacterized protein</fullName>
    </submittedName>
</protein>
<accession>A0A8T2J015</accession>
<reference evidence="3" key="1">
    <citation type="thesis" date="2020" institute="ProQuest LLC" country="789 East Eisenhower Parkway, Ann Arbor, MI, USA">
        <title>Comparative Genomics and Chromosome Evolution.</title>
        <authorList>
            <person name="Mudd A.B."/>
        </authorList>
    </citation>
    <scope>NUCLEOTIDE SEQUENCE</scope>
    <source>
        <strain evidence="3">Female2</strain>
        <tissue evidence="3">Blood</tissue>
    </source>
</reference>
<gene>
    <name evidence="3" type="ORF">GDO86_007646</name>
</gene>
<proteinExistence type="inferred from homology"/>
<dbReference type="AlphaFoldDB" id="A0A8T2J015"/>
<name>A0A8T2J015_9PIPI</name>
<dbReference type="Proteomes" id="UP000812440">
    <property type="component" value="Chromosome 4"/>
</dbReference>
<feature type="compositionally biased region" description="Basic and acidic residues" evidence="2">
    <location>
        <begin position="1"/>
        <end position="11"/>
    </location>
</feature>
<dbReference type="EMBL" id="JAACNH010000007">
    <property type="protein sequence ID" value="KAG8436618.1"/>
    <property type="molecule type" value="Genomic_DNA"/>
</dbReference>
<feature type="compositionally biased region" description="Polar residues" evidence="2">
    <location>
        <begin position="12"/>
        <end position="23"/>
    </location>
</feature>
<comment type="similarity">
    <text evidence="1">Belongs to the dynein light chain Tctex-type family.</text>
</comment>
<dbReference type="InterPro" id="IPR038586">
    <property type="entry name" value="Tctex-1-like_sf"/>
</dbReference>
<dbReference type="OrthoDB" id="10248487at2759"/>
<dbReference type="CDD" id="cd21451">
    <property type="entry name" value="DLC-like_TCTEX1D"/>
    <property type="match status" value="1"/>
</dbReference>
<evidence type="ECO:0000256" key="2">
    <source>
        <dbReference type="SAM" id="MobiDB-lite"/>
    </source>
</evidence>
<dbReference type="GO" id="GO:0005868">
    <property type="term" value="C:cytoplasmic dynein complex"/>
    <property type="evidence" value="ECO:0007669"/>
    <property type="project" value="TreeGrafter"/>
</dbReference>
<dbReference type="Gene3D" id="3.30.1140.40">
    <property type="entry name" value="Tctex-1"/>
    <property type="match status" value="1"/>
</dbReference>
<comment type="caution">
    <text evidence="3">The sequence shown here is derived from an EMBL/GenBank/DDBJ whole genome shotgun (WGS) entry which is preliminary data.</text>
</comment>
<feature type="region of interest" description="Disordered" evidence="2">
    <location>
        <begin position="1"/>
        <end position="79"/>
    </location>
</feature>
<organism evidence="3 4">
    <name type="scientific">Hymenochirus boettgeri</name>
    <name type="common">Congo dwarf clawed frog</name>
    <dbReference type="NCBI Taxonomy" id="247094"/>
    <lineage>
        <taxon>Eukaryota</taxon>
        <taxon>Metazoa</taxon>
        <taxon>Chordata</taxon>
        <taxon>Craniata</taxon>
        <taxon>Vertebrata</taxon>
        <taxon>Euteleostomi</taxon>
        <taxon>Amphibia</taxon>
        <taxon>Batrachia</taxon>
        <taxon>Anura</taxon>
        <taxon>Pipoidea</taxon>
        <taxon>Pipidae</taxon>
        <taxon>Pipinae</taxon>
        <taxon>Hymenochirus</taxon>
    </lineage>
</organism>